<protein>
    <submittedName>
        <fullName evidence="1">Uncharacterized protein</fullName>
    </submittedName>
</protein>
<gene>
    <name evidence="1" type="ORF">JTE90_000970</name>
</gene>
<reference evidence="1 2" key="1">
    <citation type="journal article" date="2022" name="Nat. Ecol. Evol.">
        <title>A masculinizing supergene underlies an exaggerated male reproductive morph in a spider.</title>
        <authorList>
            <person name="Hendrickx F."/>
            <person name="De Corte Z."/>
            <person name="Sonet G."/>
            <person name="Van Belleghem S.M."/>
            <person name="Kostlbacher S."/>
            <person name="Vangestel C."/>
        </authorList>
    </citation>
    <scope>NUCLEOTIDE SEQUENCE [LARGE SCALE GENOMIC DNA]</scope>
    <source>
        <strain evidence="1">W744_W776</strain>
    </source>
</reference>
<sequence length="187" mass="20629">MWSGVCNTTFFTLFHGKCSSETQERPAGWMEEKCVALSHSVISAVRPRSFVSSLLTGVGTYEKFGSRLLVNVLSSLGFSSSYDEVSRFELTAVLHPGASLKKKAFCQFIFDNADFNVNTLNGEGTFHAMGGIFSITPSTSVVLDQNINRVIKCSSEQYLSQIVPVERRAFHKRKICGLEAITIQDIA</sequence>
<comment type="caution">
    <text evidence="1">The sequence shown here is derived from an EMBL/GenBank/DDBJ whole genome shotgun (WGS) entry which is preliminary data.</text>
</comment>
<organism evidence="1 2">
    <name type="scientific">Oedothorax gibbosus</name>
    <dbReference type="NCBI Taxonomy" id="931172"/>
    <lineage>
        <taxon>Eukaryota</taxon>
        <taxon>Metazoa</taxon>
        <taxon>Ecdysozoa</taxon>
        <taxon>Arthropoda</taxon>
        <taxon>Chelicerata</taxon>
        <taxon>Arachnida</taxon>
        <taxon>Araneae</taxon>
        <taxon>Araneomorphae</taxon>
        <taxon>Entelegynae</taxon>
        <taxon>Araneoidea</taxon>
        <taxon>Linyphiidae</taxon>
        <taxon>Erigoninae</taxon>
        <taxon>Oedothorax</taxon>
    </lineage>
</organism>
<keyword evidence="2" id="KW-1185">Reference proteome</keyword>
<evidence type="ECO:0000313" key="2">
    <source>
        <dbReference type="Proteomes" id="UP000827092"/>
    </source>
</evidence>
<dbReference type="EMBL" id="JAFNEN010000108">
    <property type="protein sequence ID" value="KAG8194132.1"/>
    <property type="molecule type" value="Genomic_DNA"/>
</dbReference>
<dbReference type="Proteomes" id="UP000827092">
    <property type="component" value="Unassembled WGS sequence"/>
</dbReference>
<proteinExistence type="predicted"/>
<name>A0AAV6VDN7_9ARAC</name>
<evidence type="ECO:0000313" key="1">
    <source>
        <dbReference type="EMBL" id="KAG8194132.1"/>
    </source>
</evidence>
<accession>A0AAV6VDN7</accession>
<dbReference type="AlphaFoldDB" id="A0AAV6VDN7"/>